<feature type="region of interest" description="Disordered" evidence="1">
    <location>
        <begin position="294"/>
        <end position="453"/>
    </location>
</feature>
<feature type="non-terminal residue" evidence="2">
    <location>
        <position position="453"/>
    </location>
</feature>
<organism evidence="2 3">
    <name type="scientific">Penaeus vannamei</name>
    <name type="common">Whiteleg shrimp</name>
    <name type="synonym">Litopenaeus vannamei</name>
    <dbReference type="NCBI Taxonomy" id="6689"/>
    <lineage>
        <taxon>Eukaryota</taxon>
        <taxon>Metazoa</taxon>
        <taxon>Ecdysozoa</taxon>
        <taxon>Arthropoda</taxon>
        <taxon>Crustacea</taxon>
        <taxon>Multicrustacea</taxon>
        <taxon>Malacostraca</taxon>
        <taxon>Eumalacostraca</taxon>
        <taxon>Eucarida</taxon>
        <taxon>Decapoda</taxon>
        <taxon>Dendrobranchiata</taxon>
        <taxon>Penaeoidea</taxon>
        <taxon>Penaeidae</taxon>
        <taxon>Penaeus</taxon>
    </lineage>
</organism>
<name>A0A3R7M0W2_PENVA</name>
<dbReference type="Proteomes" id="UP000283509">
    <property type="component" value="Unassembled WGS sequence"/>
</dbReference>
<dbReference type="AlphaFoldDB" id="A0A3R7M0W2"/>
<feature type="compositionally biased region" description="Basic and acidic residues" evidence="1">
    <location>
        <begin position="178"/>
        <end position="188"/>
    </location>
</feature>
<evidence type="ECO:0000256" key="1">
    <source>
        <dbReference type="SAM" id="MobiDB-lite"/>
    </source>
</evidence>
<sequence length="453" mass="49434">MGKGVPPKWVSEEEVFFSDIGFYAWATTEPLLYCDLTFLTSPSRSDIPARDTVVNSTLLGRPTSSTLFTSDQPARGTQEPCSNSAGGRLSYLRQDPVLASLLSARGRNLVADYFEKIRKDLRVASHAPCLVLGIGTCDMSPRDHESSPMDVPGAVEHGASGNKSGASSPGVDFNSINSKEDPKHDSDHAQETYLFQCQISPCQKVALWSHPQQSQRGHTINEGAAAQKAFQEYSQVSSSPGKEQASSPPATSPSIQAKRPSVSLPIDQNARPKSPNFHFPFEYLYRRSSLSKSSRRGSIESPLAQNSFPGPTSPTETKTDSLKVPKPHSPFNWYRRRSMSKSPNRPPHAPLGQTTSSPTKSPQMHPAVKSRLSIPTNAGCDLEGSVSKGYSFTQTQSLSHLKRSSGEAHGEKKGDLELDRENQAKDMDSSWESFWNDGPDGNALSSKKEKPQK</sequence>
<protein>
    <submittedName>
        <fullName evidence="2">Uncharacterized protein</fullName>
    </submittedName>
</protein>
<reference evidence="2 3" key="1">
    <citation type="submission" date="2018-04" db="EMBL/GenBank/DDBJ databases">
        <authorList>
            <person name="Zhang X."/>
            <person name="Yuan J."/>
            <person name="Li F."/>
            <person name="Xiang J."/>
        </authorList>
    </citation>
    <scope>NUCLEOTIDE SEQUENCE [LARGE SCALE GENOMIC DNA]</scope>
    <source>
        <tissue evidence="2">Muscle</tissue>
    </source>
</reference>
<proteinExistence type="predicted"/>
<evidence type="ECO:0000313" key="2">
    <source>
        <dbReference type="EMBL" id="ROT64255.1"/>
    </source>
</evidence>
<feature type="compositionally biased region" description="Basic and acidic residues" evidence="1">
    <location>
        <begin position="404"/>
        <end position="428"/>
    </location>
</feature>
<feature type="region of interest" description="Disordered" evidence="1">
    <location>
        <begin position="141"/>
        <end position="188"/>
    </location>
</feature>
<feature type="compositionally biased region" description="Polar residues" evidence="1">
    <location>
        <begin position="303"/>
        <end position="316"/>
    </location>
</feature>
<accession>A0A3R7M0W2</accession>
<feature type="compositionally biased region" description="Polar residues" evidence="1">
    <location>
        <begin position="232"/>
        <end position="255"/>
    </location>
</feature>
<feature type="compositionally biased region" description="Polar residues" evidence="1">
    <location>
        <begin position="352"/>
        <end position="362"/>
    </location>
</feature>
<feature type="region of interest" description="Disordered" evidence="1">
    <location>
        <begin position="65"/>
        <end position="86"/>
    </location>
</feature>
<feature type="compositionally biased region" description="Polar residues" evidence="1">
    <location>
        <begin position="388"/>
        <end position="399"/>
    </location>
</feature>
<feature type="region of interest" description="Disordered" evidence="1">
    <location>
        <begin position="230"/>
        <end position="277"/>
    </location>
</feature>
<keyword evidence="3" id="KW-1185">Reference proteome</keyword>
<evidence type="ECO:0000313" key="3">
    <source>
        <dbReference type="Proteomes" id="UP000283509"/>
    </source>
</evidence>
<reference evidence="2 3" key="2">
    <citation type="submission" date="2019-01" db="EMBL/GenBank/DDBJ databases">
        <title>The decoding of complex shrimp genome reveals the adaptation for benthos swimmer, frequently molting mechanism and breeding impact on genome.</title>
        <authorList>
            <person name="Sun Y."/>
            <person name="Gao Y."/>
            <person name="Yu Y."/>
        </authorList>
    </citation>
    <scope>NUCLEOTIDE SEQUENCE [LARGE SCALE GENOMIC DNA]</scope>
    <source>
        <tissue evidence="2">Muscle</tissue>
    </source>
</reference>
<dbReference type="EMBL" id="QCYY01003285">
    <property type="protein sequence ID" value="ROT64255.1"/>
    <property type="molecule type" value="Genomic_DNA"/>
</dbReference>
<gene>
    <name evidence="2" type="ORF">C7M84_017815</name>
</gene>
<comment type="caution">
    <text evidence="2">The sequence shown here is derived from an EMBL/GenBank/DDBJ whole genome shotgun (WGS) entry which is preliminary data.</text>
</comment>